<evidence type="ECO:0000256" key="11">
    <source>
        <dbReference type="PROSITE-ProRule" id="PRU00042"/>
    </source>
</evidence>
<dbReference type="InterPro" id="IPR012934">
    <property type="entry name" value="Znf_AD"/>
</dbReference>
<dbReference type="Proteomes" id="UP000322000">
    <property type="component" value="Chromosome 15"/>
</dbReference>
<evidence type="ECO:0000313" key="17">
    <source>
        <dbReference type="RefSeq" id="XP_026738212.1"/>
    </source>
</evidence>
<gene>
    <name evidence="16 17" type="primary">LOC113501301</name>
</gene>
<dbReference type="OrthoDB" id="8922241at2759"/>
<feature type="domain" description="C2H2-type" evidence="13">
    <location>
        <begin position="426"/>
        <end position="455"/>
    </location>
</feature>
<accession>A0A7E5WDF7</accession>
<sequence length="457" mass="51518">MRNYSRKRPNNLLIENVQELCRLCLNKPAEWMQIFTEGSDDICATLALRIMICVGLEVTREECLPNIICTECYKELDKYYAFRKKCEATYQKLKSHAQAVKEKQAKERMEKEAAVKPVSDLEKFVVTFDGDQFSEVNALNLNGVAQANNFAEKLPLNMTIEDSVEIRIPEDNTLVQGQQESVEVDPDLDITTFLSSMLVELGILTQNEHGLLYANHNISTLELETGDGSQLTLEIMEDNSEIPLPTKQEGNEETQEVGQVTETIEEVQPAEVSPPPEEGDPAPDQEILIKYVESSSRIATKFSSESKCGMWCVECGKRYASRSALARHSRVHSGERPFACPHCARRFSQREIMLRHALVHDARRPHACPQCSKSFTQRASLALHVRRHAPPDARALALHRCDRCPKVFLHASGLSRHIMMHNGRVFMCGACERQFKDKSSLLRHLKNANHAAADSAA</sequence>
<dbReference type="InterPro" id="IPR036236">
    <property type="entry name" value="Znf_C2H2_sf"/>
</dbReference>
<keyword evidence="9" id="KW-0804">Transcription</keyword>
<feature type="domain" description="ZAD" evidence="14">
    <location>
        <begin position="19"/>
        <end position="96"/>
    </location>
</feature>
<keyword evidence="8" id="KW-0238">DNA-binding</keyword>
<feature type="binding site" evidence="12">
    <location>
        <position position="24"/>
    </location>
    <ligand>
        <name>Zn(2+)</name>
        <dbReference type="ChEBI" id="CHEBI:29105"/>
    </ligand>
</feature>
<keyword evidence="15" id="KW-1185">Reference proteome</keyword>
<keyword evidence="3 12" id="KW-0479">Metal-binding</keyword>
<dbReference type="PROSITE" id="PS51915">
    <property type="entry name" value="ZAD"/>
    <property type="match status" value="1"/>
</dbReference>
<feature type="binding site" evidence="12">
    <location>
        <position position="72"/>
    </location>
    <ligand>
        <name>Zn(2+)</name>
        <dbReference type="ChEBI" id="CHEBI:29105"/>
    </ligand>
</feature>
<evidence type="ECO:0000256" key="6">
    <source>
        <dbReference type="ARBA" id="ARBA00022833"/>
    </source>
</evidence>
<evidence type="ECO:0000256" key="8">
    <source>
        <dbReference type="ARBA" id="ARBA00023125"/>
    </source>
</evidence>
<evidence type="ECO:0000256" key="3">
    <source>
        <dbReference type="ARBA" id="ARBA00022723"/>
    </source>
</evidence>
<feature type="binding site" evidence="12">
    <location>
        <position position="69"/>
    </location>
    <ligand>
        <name>Zn(2+)</name>
        <dbReference type="ChEBI" id="CHEBI:29105"/>
    </ligand>
</feature>
<dbReference type="RefSeq" id="XP_026738212.1">
    <property type="nucleotide sequence ID" value="XM_026882411.1"/>
</dbReference>
<dbReference type="SUPFAM" id="SSF57667">
    <property type="entry name" value="beta-beta-alpha zinc fingers"/>
    <property type="match status" value="3"/>
</dbReference>
<dbReference type="InterPro" id="IPR013087">
    <property type="entry name" value="Znf_C2H2_type"/>
</dbReference>
<feature type="domain" description="C2H2-type" evidence="13">
    <location>
        <begin position="338"/>
        <end position="365"/>
    </location>
</feature>
<evidence type="ECO:0000259" key="14">
    <source>
        <dbReference type="PROSITE" id="PS51915"/>
    </source>
</evidence>
<dbReference type="InterPro" id="IPR050331">
    <property type="entry name" value="Zinc_finger"/>
</dbReference>
<dbReference type="PANTHER" id="PTHR16515">
    <property type="entry name" value="PR DOMAIN ZINC FINGER PROTEIN"/>
    <property type="match status" value="1"/>
</dbReference>
<proteinExistence type="inferred from homology"/>
<comment type="similarity">
    <text evidence="2">Belongs to the krueppel C2H2-type zinc-finger protein family.</text>
</comment>
<evidence type="ECO:0000313" key="15">
    <source>
        <dbReference type="Proteomes" id="UP000322000"/>
    </source>
</evidence>
<dbReference type="Pfam" id="PF07776">
    <property type="entry name" value="zf-AD"/>
    <property type="match status" value="1"/>
</dbReference>
<dbReference type="PANTHER" id="PTHR16515:SF66">
    <property type="entry name" value="C2H2-TYPE DOMAIN-CONTAINING PROTEIN"/>
    <property type="match status" value="1"/>
</dbReference>
<reference evidence="16 17" key="1">
    <citation type="submission" date="2025-04" db="UniProtKB">
        <authorList>
            <consortium name="RefSeq"/>
        </authorList>
    </citation>
    <scope>IDENTIFICATION</scope>
</reference>
<dbReference type="FunFam" id="3.30.160.60:FF:000075">
    <property type="entry name" value="Putative zinc finger protein 536"/>
    <property type="match status" value="1"/>
</dbReference>
<evidence type="ECO:0000256" key="9">
    <source>
        <dbReference type="ARBA" id="ARBA00023163"/>
    </source>
</evidence>
<keyword evidence="6 12" id="KW-0862">Zinc</keyword>
<feature type="domain" description="C2H2-type" evidence="13">
    <location>
        <begin position="310"/>
        <end position="337"/>
    </location>
</feature>
<protein>
    <submittedName>
        <fullName evidence="16 17">Zinc finger protein 75A-like</fullName>
    </submittedName>
</protein>
<dbReference type="GO" id="GO:0008270">
    <property type="term" value="F:zinc ion binding"/>
    <property type="evidence" value="ECO:0007669"/>
    <property type="project" value="UniProtKB-UniRule"/>
</dbReference>
<evidence type="ECO:0000256" key="4">
    <source>
        <dbReference type="ARBA" id="ARBA00022737"/>
    </source>
</evidence>
<evidence type="ECO:0000256" key="12">
    <source>
        <dbReference type="PROSITE-ProRule" id="PRU01263"/>
    </source>
</evidence>
<dbReference type="GO" id="GO:0010468">
    <property type="term" value="P:regulation of gene expression"/>
    <property type="evidence" value="ECO:0007669"/>
    <property type="project" value="TreeGrafter"/>
</dbReference>
<feature type="domain" description="C2H2-type" evidence="13">
    <location>
        <begin position="366"/>
        <end position="393"/>
    </location>
</feature>
<dbReference type="PROSITE" id="PS50157">
    <property type="entry name" value="ZINC_FINGER_C2H2_2"/>
    <property type="match status" value="5"/>
</dbReference>
<keyword evidence="5 11" id="KW-0863">Zinc-finger</keyword>
<dbReference type="SMART" id="SM00355">
    <property type="entry name" value="ZnF_C2H2"/>
    <property type="match status" value="5"/>
</dbReference>
<dbReference type="SMART" id="SM00868">
    <property type="entry name" value="zf-AD"/>
    <property type="match status" value="1"/>
</dbReference>
<dbReference type="PROSITE" id="PS00028">
    <property type="entry name" value="ZINC_FINGER_C2H2_1"/>
    <property type="match status" value="5"/>
</dbReference>
<evidence type="ECO:0000256" key="2">
    <source>
        <dbReference type="ARBA" id="ARBA00006991"/>
    </source>
</evidence>
<feature type="domain" description="C2H2-type" evidence="13">
    <location>
        <begin position="399"/>
        <end position="426"/>
    </location>
</feature>
<keyword evidence="10" id="KW-0539">Nucleus</keyword>
<dbReference type="Pfam" id="PF00096">
    <property type="entry name" value="zf-C2H2"/>
    <property type="match status" value="3"/>
</dbReference>
<feature type="binding site" evidence="12">
    <location>
        <position position="21"/>
    </location>
    <ligand>
        <name>Zn(2+)</name>
        <dbReference type="ChEBI" id="CHEBI:29105"/>
    </ligand>
</feature>
<dbReference type="GeneID" id="113501301"/>
<evidence type="ECO:0000256" key="1">
    <source>
        <dbReference type="ARBA" id="ARBA00004123"/>
    </source>
</evidence>
<dbReference type="GO" id="GO:0003677">
    <property type="term" value="F:DNA binding"/>
    <property type="evidence" value="ECO:0007669"/>
    <property type="project" value="UniProtKB-KW"/>
</dbReference>
<dbReference type="RefSeq" id="XP_026738211.1">
    <property type="nucleotide sequence ID" value="XM_026882410.1"/>
</dbReference>
<dbReference type="FunFam" id="3.30.160.60:FF:000100">
    <property type="entry name" value="Zinc finger 45-like"/>
    <property type="match status" value="1"/>
</dbReference>
<evidence type="ECO:0000256" key="7">
    <source>
        <dbReference type="ARBA" id="ARBA00023015"/>
    </source>
</evidence>
<dbReference type="AlphaFoldDB" id="A0A7E5WDF7"/>
<dbReference type="KEGG" id="tnl:113501301"/>
<comment type="subcellular location">
    <subcellularLocation>
        <location evidence="1">Nucleus</location>
    </subcellularLocation>
</comment>
<dbReference type="Gene3D" id="3.30.160.60">
    <property type="entry name" value="Classic Zinc Finger"/>
    <property type="match status" value="4"/>
</dbReference>
<dbReference type="Gene3D" id="3.40.1800.20">
    <property type="match status" value="1"/>
</dbReference>
<keyword evidence="7" id="KW-0805">Transcription regulation</keyword>
<evidence type="ECO:0000259" key="13">
    <source>
        <dbReference type="PROSITE" id="PS50157"/>
    </source>
</evidence>
<keyword evidence="4" id="KW-0677">Repeat</keyword>
<organism evidence="15 16">
    <name type="scientific">Trichoplusia ni</name>
    <name type="common">Cabbage looper</name>
    <dbReference type="NCBI Taxonomy" id="7111"/>
    <lineage>
        <taxon>Eukaryota</taxon>
        <taxon>Metazoa</taxon>
        <taxon>Ecdysozoa</taxon>
        <taxon>Arthropoda</taxon>
        <taxon>Hexapoda</taxon>
        <taxon>Insecta</taxon>
        <taxon>Pterygota</taxon>
        <taxon>Neoptera</taxon>
        <taxon>Endopterygota</taxon>
        <taxon>Lepidoptera</taxon>
        <taxon>Glossata</taxon>
        <taxon>Ditrysia</taxon>
        <taxon>Noctuoidea</taxon>
        <taxon>Noctuidae</taxon>
        <taxon>Plusiinae</taxon>
        <taxon>Trichoplusia</taxon>
    </lineage>
</organism>
<evidence type="ECO:0000256" key="10">
    <source>
        <dbReference type="ARBA" id="ARBA00023242"/>
    </source>
</evidence>
<evidence type="ECO:0000256" key="5">
    <source>
        <dbReference type="ARBA" id="ARBA00022771"/>
    </source>
</evidence>
<dbReference type="SUPFAM" id="SSF57716">
    <property type="entry name" value="Glucocorticoid receptor-like (DNA-binding domain)"/>
    <property type="match status" value="1"/>
</dbReference>
<dbReference type="GO" id="GO:0005634">
    <property type="term" value="C:nucleus"/>
    <property type="evidence" value="ECO:0007669"/>
    <property type="project" value="UniProtKB-SubCell"/>
</dbReference>
<evidence type="ECO:0000313" key="16">
    <source>
        <dbReference type="RefSeq" id="XP_026738211.1"/>
    </source>
</evidence>
<name>A0A7E5WDF7_TRINI</name>